<dbReference type="AlphaFoldDB" id="A0A8A4K9Z4"/>
<dbReference type="RefSeq" id="WP_104933236.1">
    <property type="nucleotide sequence ID" value="NZ_CP020943.2"/>
</dbReference>
<dbReference type="Proteomes" id="UP000663901">
    <property type="component" value="Chromosome"/>
</dbReference>
<protein>
    <submittedName>
        <fullName evidence="2">Uncharacterized protein</fullName>
    </submittedName>
</protein>
<feature type="transmembrane region" description="Helical" evidence="1">
    <location>
        <begin position="114"/>
        <end position="136"/>
    </location>
</feature>
<keyword evidence="1" id="KW-0812">Transmembrane</keyword>
<evidence type="ECO:0000313" key="3">
    <source>
        <dbReference type="Proteomes" id="UP000663901"/>
    </source>
</evidence>
<feature type="transmembrane region" description="Helical" evidence="1">
    <location>
        <begin position="194"/>
        <end position="214"/>
    </location>
</feature>
<proteinExistence type="predicted"/>
<organism evidence="2 3">
    <name type="scientific">Pantoea ananas</name>
    <name type="common">Erwinia uredovora</name>
    <dbReference type="NCBI Taxonomy" id="553"/>
    <lineage>
        <taxon>Bacteria</taxon>
        <taxon>Pseudomonadati</taxon>
        <taxon>Pseudomonadota</taxon>
        <taxon>Gammaproteobacteria</taxon>
        <taxon>Enterobacterales</taxon>
        <taxon>Erwiniaceae</taxon>
        <taxon>Pantoea</taxon>
    </lineage>
</organism>
<name>A0A8A4K9Z4_PANAN</name>
<keyword evidence="1" id="KW-0472">Membrane</keyword>
<feature type="transmembrane region" description="Helical" evidence="1">
    <location>
        <begin position="81"/>
        <end position="102"/>
    </location>
</feature>
<evidence type="ECO:0000313" key="2">
    <source>
        <dbReference type="EMBL" id="QTC45353.1"/>
    </source>
</evidence>
<evidence type="ECO:0000256" key="1">
    <source>
        <dbReference type="SAM" id="Phobius"/>
    </source>
</evidence>
<dbReference type="EMBL" id="CP059084">
    <property type="protein sequence ID" value="QTC45353.1"/>
    <property type="molecule type" value="Genomic_DNA"/>
</dbReference>
<gene>
    <name evidence="2" type="ORF">H0Z12_16830</name>
</gene>
<accession>A0A8A4K9Z4</accession>
<keyword evidence="1" id="KW-1133">Transmembrane helix</keyword>
<feature type="transmembrane region" description="Helical" evidence="1">
    <location>
        <begin position="6"/>
        <end position="27"/>
    </location>
</feature>
<sequence length="295" mass="33601">MQEPLSFSYICVKIFHWLKIVPLKILLRSLTPRSRKIAEDQKKHDKELYEESTERASILLDFFKDQYDYGLERMRRIEDKALKLFGSVSVIITALVLTIRFVGGELLNSDADFFTVSLLIFGAGTFISLVISWVMVFSAVTLKDLPTLITDSDTATFFLTKPRNETLWDEAEQYHNALKDINNIHDKKAWRINISIHAMWLTAFFFVVFVVLLTCENLFKEGGMFNKSNKREDRTYQVTSTQLVQSNVRPGPASKVLTGSVTGEISLPNRSQGIKLGVALESYKSLSEQRAKAKA</sequence>
<reference evidence="2" key="1">
    <citation type="submission" date="2020-07" db="EMBL/GenBank/DDBJ databases">
        <title>Genome Sequences for Panteoa spp. that cause Center Rot in Onions.</title>
        <authorList>
            <person name="Asselin J.A."/>
            <person name="Helmann T."/>
            <person name="Beer S."/>
            <person name="Stodghill P."/>
        </authorList>
    </citation>
    <scope>NUCLEOTIDE SEQUENCE</scope>
    <source>
        <strain evidence="2">OC5a</strain>
    </source>
</reference>